<dbReference type="GO" id="GO:0009098">
    <property type="term" value="P:L-leucine biosynthetic process"/>
    <property type="evidence" value="ECO:0007669"/>
    <property type="project" value="InterPro"/>
</dbReference>
<sequence>MSRERLYLFDTTLRDGAQTNGVDFTLQDKQVISGMLDALGIDYVEGGYPGANPTDSEFFSRKPDFEHARFTAFGMTRRPGRSASNDPGLAGILEAKADAICFVAKSSAYQVRVALETTNEENLASIRDSVAAAKALGREVMVDCEHFFDGYKENRDYALACAKAAYQSGARWVVLCDTNGGTMPHEIETIVGDVVKHVPGAYLGIHAHNDTEQAVANSLAAVRAGARQIQGTLNGLGERCGNANLCSLIPTLKLKQEFSDKFEIGVTTEKLATLMKVSRTLDDMLNRAPNRHAAYVGESAFVTKTGIHASAVMKDPQTYEHVLPELVGNHRKVLVSDQAGRSNVMAELDRAGIAYDKSDPRLTRLVEELKEREAAGFAYESANASFDLLARRTLGKVPEYFKVEQFDVNVEQRYNANGQRVTVALAVVKVDVDGERLISAAEGNGPVNALDVALRKDLGKYQKYIDGLKLIDYRVRILNGGTEAVTRVLIESEDETGESWTTVGVSPNIIDASFQALMDSVFYKLVKSGAQA</sequence>
<evidence type="ECO:0000313" key="12">
    <source>
        <dbReference type="EMBL" id="MEY9316094.1"/>
    </source>
</evidence>
<dbReference type="Pfam" id="PF08502">
    <property type="entry name" value="LeuA_dimer"/>
    <property type="match status" value="1"/>
</dbReference>
<dbReference type="InterPro" id="IPR002034">
    <property type="entry name" value="AIPM/Hcit_synth_CS"/>
</dbReference>
<feature type="domain" description="Pyruvate carboxyltransferase" evidence="10">
    <location>
        <begin position="6"/>
        <end position="272"/>
    </location>
</feature>
<comment type="catalytic activity">
    <reaction evidence="7">
        <text>pyruvate + acetyl-CoA + H2O = (3R)-citramalate + CoA + H(+)</text>
        <dbReference type="Rhea" id="RHEA:19045"/>
        <dbReference type="ChEBI" id="CHEBI:15361"/>
        <dbReference type="ChEBI" id="CHEBI:15377"/>
        <dbReference type="ChEBI" id="CHEBI:15378"/>
        <dbReference type="ChEBI" id="CHEBI:30934"/>
        <dbReference type="ChEBI" id="CHEBI:57287"/>
        <dbReference type="ChEBI" id="CHEBI:57288"/>
        <dbReference type="EC" id="2.3.3.21"/>
    </reaction>
</comment>
<dbReference type="GeneID" id="92955505"/>
<evidence type="ECO:0000256" key="5">
    <source>
        <dbReference type="ARBA" id="ARBA00022679"/>
    </source>
</evidence>
<keyword evidence="14" id="KW-1185">Reference proteome</keyword>
<keyword evidence="5 9" id="KW-0808">Transferase</keyword>
<evidence type="ECO:0000256" key="8">
    <source>
        <dbReference type="NCBIfam" id="TIGR00977"/>
    </source>
</evidence>
<dbReference type="SUPFAM" id="SSF110921">
    <property type="entry name" value="2-isopropylmalate synthase LeuA, allosteric (dimerisation) domain"/>
    <property type="match status" value="1"/>
</dbReference>
<dbReference type="NCBIfam" id="TIGR00977">
    <property type="entry name" value="citramal_synth"/>
    <property type="match status" value="1"/>
</dbReference>
<dbReference type="EC" id="2.3.3.21" evidence="8"/>
<evidence type="ECO:0000256" key="6">
    <source>
        <dbReference type="ARBA" id="ARBA00023304"/>
    </source>
</evidence>
<dbReference type="Pfam" id="PF22617">
    <property type="entry name" value="HCS_D2"/>
    <property type="match status" value="1"/>
</dbReference>
<protein>
    <recommendedName>
        <fullName evidence="8">Citramalate synthase</fullName>
        <ecNumber evidence="8">2.3.3.21</ecNumber>
    </recommendedName>
</protein>
<keyword evidence="6" id="KW-0100">Branched-chain amino acid biosynthesis</keyword>
<dbReference type="InterPro" id="IPR005675">
    <property type="entry name" value="Citramal_synthase"/>
</dbReference>
<evidence type="ECO:0000313" key="11">
    <source>
        <dbReference type="EMBL" id="MBP1298349.1"/>
    </source>
</evidence>
<evidence type="ECO:0000259" key="10">
    <source>
        <dbReference type="PROSITE" id="PS50991"/>
    </source>
</evidence>
<gene>
    <name evidence="12" type="ORF">ABIF29_002893</name>
    <name evidence="11" type="ORF">JOH49_008102</name>
</gene>
<keyword evidence="11" id="KW-0012">Acyltransferase</keyword>
<evidence type="ECO:0000256" key="9">
    <source>
        <dbReference type="RuleBase" id="RU003523"/>
    </source>
</evidence>
<accession>A0A4Q4K2D1</accession>
<evidence type="ECO:0000256" key="3">
    <source>
        <dbReference type="ARBA" id="ARBA00022605"/>
    </source>
</evidence>
<dbReference type="Proteomes" id="UP001565471">
    <property type="component" value="Unassembled WGS sequence"/>
</dbReference>
<comment type="caution">
    <text evidence="11">The sequence shown here is derived from an EMBL/GenBank/DDBJ whole genome shotgun (WGS) entry which is preliminary data.</text>
</comment>
<dbReference type="EMBL" id="JBGBZA010000002">
    <property type="protein sequence ID" value="MEY9316094.1"/>
    <property type="molecule type" value="Genomic_DNA"/>
</dbReference>
<evidence type="ECO:0000256" key="4">
    <source>
        <dbReference type="ARBA" id="ARBA00022624"/>
    </source>
</evidence>
<dbReference type="SMART" id="SM00917">
    <property type="entry name" value="LeuA_dimer"/>
    <property type="match status" value="1"/>
</dbReference>
<evidence type="ECO:0000256" key="1">
    <source>
        <dbReference type="ARBA" id="ARBA00004743"/>
    </source>
</evidence>
<dbReference type="InterPro" id="IPR054691">
    <property type="entry name" value="LeuA/HCS_post-cat"/>
</dbReference>
<reference evidence="11" key="1">
    <citation type="submission" date="2021-02" db="EMBL/GenBank/DDBJ databases">
        <title>Genomic Encyclopedia of Type Strains, Phase IV (KMG-V): Genome sequencing to study the core and pangenomes of soil and plant-associated prokaryotes.</title>
        <authorList>
            <person name="Whitman W."/>
        </authorList>
    </citation>
    <scope>NUCLEOTIDE SEQUENCE</scope>
    <source>
        <strain evidence="11">USDA 406</strain>
    </source>
</reference>
<dbReference type="GO" id="GO:0009097">
    <property type="term" value="P:isoleucine biosynthetic process"/>
    <property type="evidence" value="ECO:0007669"/>
    <property type="project" value="UniProtKB-UniRule"/>
</dbReference>
<organism evidence="11 13">
    <name type="scientific">Bradyrhizobium elkanii</name>
    <dbReference type="NCBI Taxonomy" id="29448"/>
    <lineage>
        <taxon>Bacteria</taxon>
        <taxon>Pseudomonadati</taxon>
        <taxon>Pseudomonadota</taxon>
        <taxon>Alphaproteobacteria</taxon>
        <taxon>Hyphomicrobiales</taxon>
        <taxon>Nitrobacteraceae</taxon>
        <taxon>Bradyrhizobium</taxon>
    </lineage>
</organism>
<dbReference type="InterPro" id="IPR013709">
    <property type="entry name" value="2-isopropylmalate_synth_dimer"/>
</dbReference>
<dbReference type="Gene3D" id="3.20.20.70">
    <property type="entry name" value="Aldolase class I"/>
    <property type="match status" value="1"/>
</dbReference>
<dbReference type="Pfam" id="PF00682">
    <property type="entry name" value="HMGL-like"/>
    <property type="match status" value="1"/>
</dbReference>
<dbReference type="GO" id="GO:0003852">
    <property type="term" value="F:2-isopropylmalate synthase activity"/>
    <property type="evidence" value="ECO:0007669"/>
    <property type="project" value="InterPro"/>
</dbReference>
<dbReference type="InterPro" id="IPR013785">
    <property type="entry name" value="Aldolase_TIM"/>
</dbReference>
<evidence type="ECO:0000256" key="2">
    <source>
        <dbReference type="ARBA" id="ARBA00006154"/>
    </source>
</evidence>
<dbReference type="PROSITE" id="PS50991">
    <property type="entry name" value="PYR_CT"/>
    <property type="match status" value="1"/>
</dbReference>
<comment type="similarity">
    <text evidence="2 9">Belongs to the alpha-IPM synthase/homocitrate synthase family.</text>
</comment>
<comment type="pathway">
    <text evidence="1">Amino-acid biosynthesis; L-isoleucine biosynthesis; 2-oxobutanoate from pyruvate: step 1/3.</text>
</comment>
<dbReference type="Gene3D" id="1.10.238.260">
    <property type="match status" value="1"/>
</dbReference>
<name>A0A4Q4K2D1_BRAEL</name>
<evidence type="ECO:0000313" key="13">
    <source>
        <dbReference type="Proteomes" id="UP000673383"/>
    </source>
</evidence>
<dbReference type="CDD" id="cd07941">
    <property type="entry name" value="DRE_TIM_LeuA3"/>
    <property type="match status" value="1"/>
</dbReference>
<dbReference type="InterPro" id="IPR000891">
    <property type="entry name" value="PYR_CT"/>
</dbReference>
<dbReference type="SUPFAM" id="SSF51569">
    <property type="entry name" value="Aldolase"/>
    <property type="match status" value="1"/>
</dbReference>
<evidence type="ECO:0000313" key="14">
    <source>
        <dbReference type="Proteomes" id="UP001565471"/>
    </source>
</evidence>
<evidence type="ECO:0000256" key="7">
    <source>
        <dbReference type="ARBA" id="ARBA00048263"/>
    </source>
</evidence>
<dbReference type="UniPathway" id="UPA00047">
    <property type="reaction ID" value="UER00066"/>
</dbReference>
<dbReference type="GO" id="GO:0043714">
    <property type="term" value="F:(R)-citramalate synthase activity"/>
    <property type="evidence" value="ECO:0007669"/>
    <property type="project" value="UniProtKB-UniRule"/>
</dbReference>
<dbReference type="PANTHER" id="PTHR43538">
    <property type="entry name" value="ALPHA-IPM SYNTHASE/HOMOCITRATE SYNTHASE"/>
    <property type="match status" value="1"/>
</dbReference>
<dbReference type="InterPro" id="IPR036230">
    <property type="entry name" value="LeuA_allosteric_dom_sf"/>
</dbReference>
<dbReference type="Gene3D" id="3.30.160.270">
    <property type="match status" value="1"/>
</dbReference>
<reference evidence="12 14" key="2">
    <citation type="submission" date="2024-07" db="EMBL/GenBank/DDBJ databases">
        <title>Genomic Encyclopedia of Type Strains, Phase V (KMG-V): Genome sequencing to study the core and pangenomes of soil and plant-associated prokaryotes.</title>
        <authorList>
            <person name="Whitman W."/>
        </authorList>
    </citation>
    <scope>NUCLEOTIDE SEQUENCE [LARGE SCALE GENOMIC DNA]</scope>
    <source>
        <strain evidence="12 14">USDA 415</strain>
    </source>
</reference>
<keyword evidence="4" id="KW-0412">Isoleucine biosynthesis</keyword>
<dbReference type="Proteomes" id="UP000673383">
    <property type="component" value="Unassembled WGS sequence"/>
</dbReference>
<dbReference type="RefSeq" id="WP_016846292.1">
    <property type="nucleotide sequence ID" value="NZ_BJNL01000001.1"/>
</dbReference>
<keyword evidence="3" id="KW-0028">Amino-acid biosynthesis</keyword>
<proteinExistence type="inferred from homology"/>
<dbReference type="AlphaFoldDB" id="A0A4Q4K2D1"/>
<dbReference type="EMBL" id="JAFICZ010000001">
    <property type="protein sequence ID" value="MBP1298349.1"/>
    <property type="molecule type" value="Genomic_DNA"/>
</dbReference>
<dbReference type="PROSITE" id="PS00815">
    <property type="entry name" value="AIPM_HOMOCIT_SYNTH_1"/>
    <property type="match status" value="1"/>
</dbReference>
<dbReference type="PANTHER" id="PTHR43538:SF1">
    <property type="entry name" value="(R)-CITRAMALATE SYNTHASE"/>
    <property type="match status" value="1"/>
</dbReference>